<dbReference type="PANTHER" id="PTHR23073">
    <property type="entry name" value="26S PROTEASOME REGULATORY SUBUNIT"/>
    <property type="match status" value="1"/>
</dbReference>
<dbReference type="Pfam" id="PF00004">
    <property type="entry name" value="AAA"/>
    <property type="match status" value="1"/>
</dbReference>
<proteinExistence type="inferred from homology"/>
<protein>
    <submittedName>
        <fullName evidence="5">SpoVK/Ycf46/Vps4 family AAA+-type ATPase</fullName>
    </submittedName>
</protein>
<feature type="domain" description="AAA+ ATPase" evidence="4">
    <location>
        <begin position="517"/>
        <end position="649"/>
    </location>
</feature>
<dbReference type="SMART" id="SM00382">
    <property type="entry name" value="AAA"/>
    <property type="match status" value="2"/>
</dbReference>
<dbReference type="Proteomes" id="UP000518605">
    <property type="component" value="Unassembled WGS sequence"/>
</dbReference>
<evidence type="ECO:0000256" key="2">
    <source>
        <dbReference type="ARBA" id="ARBA00022741"/>
    </source>
</evidence>
<organism evidence="5 6">
    <name type="scientific">Paenibacillus endophyticus</name>
    <dbReference type="NCBI Taxonomy" id="1294268"/>
    <lineage>
        <taxon>Bacteria</taxon>
        <taxon>Bacillati</taxon>
        <taxon>Bacillota</taxon>
        <taxon>Bacilli</taxon>
        <taxon>Bacillales</taxon>
        <taxon>Paenibacillaceae</taxon>
        <taxon>Paenibacillus</taxon>
    </lineage>
</organism>
<dbReference type="CDD" id="cd19481">
    <property type="entry name" value="RecA-like_protease"/>
    <property type="match status" value="1"/>
</dbReference>
<comment type="similarity">
    <text evidence="1">Belongs to the AAA ATPase family.</text>
</comment>
<dbReference type="InterPro" id="IPR050221">
    <property type="entry name" value="26S_Proteasome_ATPase"/>
</dbReference>
<sequence length="734" mass="82963">MRLYETGLAYLRDELAVLERGMRILLADFESKEIDGQTPMSMRGLMVSPADIERSLQDSEWLDDEDTLASFRSYRIEEEQAMLQHVNDSIGEGKILPFAYLSWRLRLGSWEKRCVLLCLATELDTRYESWFGYLNDDVTLRVPTAELALRLLGDGEQDSYFLRSLLAGYSTLSRFVLRTDKAAAERSTLKQPLRMDARIISFLLETERLDARIADVCARFDFQEQAPELAFDEEVQASLRLAVELERKRDDKETPYERGGIRSLPFIQLSGPSGVGKKLHARHLAHAMEQPLLVVQLDKLARDGDALGEQLRNIVREALLSDAMLCFDEGESELAASEGWPPLQERIRSALFAYGEVSSRPVLLWLTRLERRPSQLPIPRGGAVINQELAVPSAEVRLQLWQRCSPEGVDQELLKRIADKYAFTAGQIGGMSMQAERLAARSKHEYPTLDDYASASRSQVQHKLSELAVKQKVVRLWDNLILPEEPLELLRDACSRHKYNETVFNRWGFGQKLPYGRGLSMLFAGPPGTGKTMAAEVVAGELGLELYRIDLSRVVSKYIGETEKNLRELFAEAENSGAILFFDEGDSLFGKRTEVKDSNDRFANMEAAYLLQRIETFDGVSILATNLLQNMDEAFLRRMQVIVKFPFPDAAQREQIFRSLLPLDAPLDSDLDLPFLAARVDASGGHIKNIVLSAAFMAAAEQASIGMRHMVRATRQELHKMGKIVVKESFEPYN</sequence>
<reference evidence="5 6" key="1">
    <citation type="submission" date="2020-08" db="EMBL/GenBank/DDBJ databases">
        <title>Genomic Encyclopedia of Type Strains, Phase III (KMG-III): the genomes of soil and plant-associated and newly described type strains.</title>
        <authorList>
            <person name="Whitman W."/>
        </authorList>
    </citation>
    <scope>NUCLEOTIDE SEQUENCE [LARGE SCALE GENOMIC DNA]</scope>
    <source>
        <strain evidence="5 6">CECT 8234</strain>
    </source>
</reference>
<name>A0A7W5CCD3_9BACL</name>
<dbReference type="InterPro" id="IPR027417">
    <property type="entry name" value="P-loop_NTPase"/>
</dbReference>
<accession>A0A7W5CCD3</accession>
<dbReference type="Gene3D" id="3.40.50.300">
    <property type="entry name" value="P-loop containing nucleotide triphosphate hydrolases"/>
    <property type="match status" value="2"/>
</dbReference>
<evidence type="ECO:0000256" key="3">
    <source>
        <dbReference type="ARBA" id="ARBA00022840"/>
    </source>
</evidence>
<dbReference type="SUPFAM" id="SSF52540">
    <property type="entry name" value="P-loop containing nucleoside triphosphate hydrolases"/>
    <property type="match status" value="2"/>
</dbReference>
<keyword evidence="3" id="KW-0067">ATP-binding</keyword>
<keyword evidence="2" id="KW-0547">Nucleotide-binding</keyword>
<dbReference type="InterPro" id="IPR003593">
    <property type="entry name" value="AAA+_ATPase"/>
</dbReference>
<evidence type="ECO:0000313" key="5">
    <source>
        <dbReference type="EMBL" id="MBB3154234.1"/>
    </source>
</evidence>
<evidence type="ECO:0000256" key="1">
    <source>
        <dbReference type="ARBA" id="ARBA00006914"/>
    </source>
</evidence>
<dbReference type="RefSeq" id="WP_183567305.1">
    <property type="nucleotide sequence ID" value="NZ_CBCSLB010000016.1"/>
</dbReference>
<feature type="domain" description="AAA+ ATPase" evidence="4">
    <location>
        <begin position="263"/>
        <end position="448"/>
    </location>
</feature>
<gene>
    <name evidence="5" type="ORF">FHS16_004316</name>
</gene>
<evidence type="ECO:0000259" key="4">
    <source>
        <dbReference type="SMART" id="SM00382"/>
    </source>
</evidence>
<dbReference type="AlphaFoldDB" id="A0A7W5CCD3"/>
<dbReference type="InterPro" id="IPR003959">
    <property type="entry name" value="ATPase_AAA_core"/>
</dbReference>
<evidence type="ECO:0000313" key="6">
    <source>
        <dbReference type="Proteomes" id="UP000518605"/>
    </source>
</evidence>
<dbReference type="Gene3D" id="1.10.8.60">
    <property type="match status" value="1"/>
</dbReference>
<comment type="caution">
    <text evidence="5">The sequence shown here is derived from an EMBL/GenBank/DDBJ whole genome shotgun (WGS) entry which is preliminary data.</text>
</comment>
<dbReference type="InterPro" id="IPR054472">
    <property type="entry name" value="WHD"/>
</dbReference>
<dbReference type="EMBL" id="JACHXW010000015">
    <property type="protein sequence ID" value="MBB3154234.1"/>
    <property type="molecule type" value="Genomic_DNA"/>
</dbReference>
<dbReference type="Pfam" id="PF22977">
    <property type="entry name" value="WHD"/>
    <property type="match status" value="1"/>
</dbReference>
<dbReference type="GO" id="GO:0005524">
    <property type="term" value="F:ATP binding"/>
    <property type="evidence" value="ECO:0007669"/>
    <property type="project" value="UniProtKB-KW"/>
</dbReference>
<keyword evidence="6" id="KW-1185">Reference proteome</keyword>
<dbReference type="GO" id="GO:0016887">
    <property type="term" value="F:ATP hydrolysis activity"/>
    <property type="evidence" value="ECO:0007669"/>
    <property type="project" value="InterPro"/>
</dbReference>